<dbReference type="OrthoDB" id="6171623at2"/>
<organism evidence="2 3">
    <name type="scientific">Solemya velesiana gill symbiont</name>
    <dbReference type="NCBI Taxonomy" id="1918948"/>
    <lineage>
        <taxon>Bacteria</taxon>
        <taxon>Pseudomonadati</taxon>
        <taxon>Pseudomonadota</taxon>
        <taxon>Gammaproteobacteria</taxon>
        <taxon>sulfur-oxidizing symbionts</taxon>
    </lineage>
</organism>
<protein>
    <submittedName>
        <fullName evidence="2">Uncharacterized protein</fullName>
    </submittedName>
</protein>
<reference evidence="2 3" key="1">
    <citation type="submission" date="2016-11" db="EMBL/GenBank/DDBJ databases">
        <title>Mixed transmission modes and dynamic genome evolution in an obligate animal-bacterial symbiosis.</title>
        <authorList>
            <person name="Russell S.L."/>
            <person name="Corbett-Detig R.B."/>
            <person name="Cavanaugh C.M."/>
        </authorList>
    </citation>
    <scope>NUCLEOTIDE SEQUENCE [LARGE SCALE GENOMIC DNA]</scope>
    <source>
        <strain evidence="2">Se-Cadez</strain>
    </source>
</reference>
<evidence type="ECO:0000313" key="2">
    <source>
        <dbReference type="EMBL" id="OOZ37444.1"/>
    </source>
</evidence>
<dbReference type="RefSeq" id="WP_078485961.1">
    <property type="nucleotide sequence ID" value="NZ_MPRJ01000010.1"/>
</dbReference>
<dbReference type="Proteomes" id="UP000190896">
    <property type="component" value="Unassembled WGS sequence"/>
</dbReference>
<evidence type="ECO:0000313" key="3">
    <source>
        <dbReference type="Proteomes" id="UP000190896"/>
    </source>
</evidence>
<accession>A0A1T2KXA8</accession>
<dbReference type="AlphaFoldDB" id="A0A1T2KXA8"/>
<name>A0A1T2KXA8_9GAMM</name>
<keyword evidence="3" id="KW-1185">Reference proteome</keyword>
<proteinExistence type="predicted"/>
<feature type="compositionally biased region" description="Polar residues" evidence="1">
    <location>
        <begin position="121"/>
        <end position="136"/>
    </location>
</feature>
<sequence>MSDYITYCADTQALITELQSKAPKLVHNDEQTGEIAFLMPKTPTLRNGAETLALVRDIDGTLLQLAAQLDHLEVLGTYEEVFADPAKKKIYDRVYDQSPRTVHGLKGETLTYTPPQGFPYSVQSRDSLSQQQERLA</sequence>
<dbReference type="EMBL" id="MPRJ01000010">
    <property type="protein sequence ID" value="OOZ37444.1"/>
    <property type="molecule type" value="Genomic_DNA"/>
</dbReference>
<gene>
    <name evidence="2" type="ORF">BOW51_02565</name>
</gene>
<feature type="region of interest" description="Disordered" evidence="1">
    <location>
        <begin position="103"/>
        <end position="136"/>
    </location>
</feature>
<comment type="caution">
    <text evidence="2">The sequence shown here is derived from an EMBL/GenBank/DDBJ whole genome shotgun (WGS) entry which is preliminary data.</text>
</comment>
<evidence type="ECO:0000256" key="1">
    <source>
        <dbReference type="SAM" id="MobiDB-lite"/>
    </source>
</evidence>